<proteinExistence type="predicted"/>
<organism evidence="2 3">
    <name type="scientific">Escherichia phage PMBT57</name>
    <dbReference type="NCBI Taxonomy" id="2079259"/>
    <lineage>
        <taxon>Viruses</taxon>
        <taxon>Duplodnaviria</taxon>
        <taxon>Heunggongvirae</taxon>
        <taxon>Uroviricota</taxon>
        <taxon>Caudoviricetes</taxon>
        <taxon>Schitoviridae</taxon>
        <taxon>Enquatrovirinae</taxon>
        <taxon>Enquatrovirus</taxon>
        <taxon>Enquatrovirus N4</taxon>
    </lineage>
</organism>
<reference evidence="2 3" key="1">
    <citation type="submission" date="2018-01" db="EMBL/GenBank/DDBJ databases">
        <title>Characterization of the virulent Escherichia coli phage PMBT57 of the N4-like group with a broad host range.</title>
        <authorList>
            <person name="Koberg S."/>
            <person name="Brinks E."/>
        </authorList>
    </citation>
    <scope>NUCLEOTIDE SEQUENCE [LARGE SCALE GENOMIC DNA]</scope>
</reference>
<sequence>MSNAAVVPMPYSPTTVPREQIREIQSQLINEMTDVHMGALTAQYMPDDFTFEPGIGQIHFNVETSRKVCLDLAKSVLRLVPVYPLVSPVKKQHDDYWFVGRLGLDPVSEPEPINMPTMEFYKRFLSLLHERDMKFVNSVAYEILNFFMPDEWKQLNWKGDPALSGWYPPSSFIQPTNKDALDFVSKAQCQILKECQNLGMELYFQIGEPWWWDGSYNTGEGKNAPCIYDPKTMALYKEETGNDVPTPWIKDIFAPVEEHQWPYVDWLCTKLGQSTNYIRDYVKGKFPDAQATLLFFTPQIMSPASELTGRLNFPESEWIFPNYDFVQIEDYDWIIDGRLDLVPLTFDAAVNRLGYPLNVVHYFIGFVLLPEDAKKIWADVDKAWGLALEAGIPHIYPWSYTQVMRDGVIYAVPKVCG</sequence>
<name>A0A2K9VA26_9CAUD</name>
<dbReference type="Pfam" id="PF23845">
    <property type="entry name" value="TIM-barrel_NCTSP"/>
    <property type="match status" value="1"/>
</dbReference>
<feature type="domain" description="Non-contractile tail sheath TIM barrel" evidence="1">
    <location>
        <begin position="109"/>
        <end position="407"/>
    </location>
</feature>
<dbReference type="InterPro" id="IPR057122">
    <property type="entry name" value="TIM-barrel_NCTSP"/>
</dbReference>
<protein>
    <submittedName>
        <fullName evidence="2">Capsid and scaffold protein</fullName>
    </submittedName>
</protein>
<dbReference type="EMBL" id="MG770228">
    <property type="protein sequence ID" value="AUV59068.1"/>
    <property type="molecule type" value="Genomic_DNA"/>
</dbReference>
<evidence type="ECO:0000259" key="1">
    <source>
        <dbReference type="Pfam" id="PF23845"/>
    </source>
</evidence>
<evidence type="ECO:0000313" key="2">
    <source>
        <dbReference type="EMBL" id="AUV59068.1"/>
    </source>
</evidence>
<accession>A0A2K9VA26</accession>
<dbReference type="Proteomes" id="UP000241665">
    <property type="component" value="Segment"/>
</dbReference>
<evidence type="ECO:0000313" key="3">
    <source>
        <dbReference type="Proteomes" id="UP000241665"/>
    </source>
</evidence>